<keyword evidence="1 4" id="KW-0808">Transferase</keyword>
<dbReference type="Gene3D" id="3.90.550.10">
    <property type="entry name" value="Spore Coat Polysaccharide Biosynthesis Protein SpsA, Chain A"/>
    <property type="match status" value="1"/>
</dbReference>
<dbReference type="GO" id="GO:0016779">
    <property type="term" value="F:nucleotidyltransferase activity"/>
    <property type="evidence" value="ECO:0007669"/>
    <property type="project" value="UniProtKB-KW"/>
</dbReference>
<dbReference type="NCBIfam" id="NF045761">
    <property type="entry name" value="NAMPUrTaseMurU"/>
    <property type="match status" value="1"/>
</dbReference>
<reference evidence="4 5" key="1">
    <citation type="submission" date="2020-02" db="EMBL/GenBank/DDBJ databases">
        <title>Pelistega sp. NLN82 were isolated from wild rodents of the Hainan Island.</title>
        <authorList>
            <person name="Niu N."/>
            <person name="Zhou J."/>
        </authorList>
    </citation>
    <scope>NUCLEOTIDE SEQUENCE [LARGE SCALE GENOMIC DNA]</scope>
    <source>
        <strain evidence="4 5">NLN82</strain>
    </source>
</reference>
<dbReference type="Proteomes" id="UP000477651">
    <property type="component" value="Unassembled WGS sequence"/>
</dbReference>
<dbReference type="AlphaFoldDB" id="A0A6L9Y6R5"/>
<name>A0A6L9Y6R5_9BURK</name>
<dbReference type="RefSeq" id="WP_163764601.1">
    <property type="nucleotide sequence ID" value="NZ_JAAGYR010000013.1"/>
</dbReference>
<dbReference type="CDD" id="cd06422">
    <property type="entry name" value="NTP_transferase_like_1"/>
    <property type="match status" value="1"/>
</dbReference>
<dbReference type="InterPro" id="IPR029044">
    <property type="entry name" value="Nucleotide-diphossugar_trans"/>
</dbReference>
<dbReference type="PANTHER" id="PTHR43584:SF8">
    <property type="entry name" value="N-ACETYLMURAMATE ALPHA-1-PHOSPHATE URIDYLYLTRANSFERASE"/>
    <property type="match status" value="1"/>
</dbReference>
<evidence type="ECO:0000259" key="3">
    <source>
        <dbReference type="Pfam" id="PF00483"/>
    </source>
</evidence>
<dbReference type="EMBL" id="JAAGYR010000013">
    <property type="protein sequence ID" value="NEN76099.1"/>
    <property type="molecule type" value="Genomic_DNA"/>
</dbReference>
<comment type="caution">
    <text evidence="4">The sequence shown here is derived from an EMBL/GenBank/DDBJ whole genome shotgun (WGS) entry which is preliminary data.</text>
</comment>
<dbReference type="SUPFAM" id="SSF53448">
    <property type="entry name" value="Nucleotide-diphospho-sugar transferases"/>
    <property type="match status" value="1"/>
</dbReference>
<evidence type="ECO:0000256" key="2">
    <source>
        <dbReference type="ARBA" id="ARBA00022695"/>
    </source>
</evidence>
<feature type="domain" description="Nucleotidyl transferase" evidence="3">
    <location>
        <begin position="2"/>
        <end position="226"/>
    </location>
</feature>
<dbReference type="PANTHER" id="PTHR43584">
    <property type="entry name" value="NUCLEOTIDYL TRANSFERASE"/>
    <property type="match status" value="1"/>
</dbReference>
<keyword evidence="2" id="KW-0548">Nucleotidyltransferase</keyword>
<protein>
    <submittedName>
        <fullName evidence="4">Nucleotidyltransferase family protein</fullName>
    </submittedName>
</protein>
<keyword evidence="5" id="KW-1185">Reference proteome</keyword>
<gene>
    <name evidence="4" type="ORF">F9B74_07160</name>
</gene>
<dbReference type="Pfam" id="PF00483">
    <property type="entry name" value="NTP_transferase"/>
    <property type="match status" value="1"/>
</dbReference>
<organism evidence="4 5">
    <name type="scientific">Pelistega ratti</name>
    <dbReference type="NCBI Taxonomy" id="2652177"/>
    <lineage>
        <taxon>Bacteria</taxon>
        <taxon>Pseudomonadati</taxon>
        <taxon>Pseudomonadota</taxon>
        <taxon>Betaproteobacteria</taxon>
        <taxon>Burkholderiales</taxon>
        <taxon>Alcaligenaceae</taxon>
        <taxon>Pelistega</taxon>
    </lineage>
</organism>
<accession>A0A6L9Y6R5</accession>
<dbReference type="InterPro" id="IPR005835">
    <property type="entry name" value="NTP_transferase_dom"/>
</dbReference>
<sequence length="228" mass="24890">MKAMILAAGRGERMRPLTDHLPKPLLSVGGKPLIVWHIERLAKAGFQDIVINHAWLGHKFEEILGNGSHLNVNIHYSPEDTGGFETAGGIATALPLLGSAPFLVINGDVWCDWDPIEALAKAQQLQQQQAKAWLLMVDNPLHHPSGDFHLQNNGKLVQASGSTTLTFAGIGVYDPSLFSALPPRTVAKLAPLLRQAMQEQQVLGTHYKGQWTDVGTPSRLQELDAQLH</sequence>
<evidence type="ECO:0000313" key="5">
    <source>
        <dbReference type="Proteomes" id="UP000477651"/>
    </source>
</evidence>
<dbReference type="InterPro" id="IPR054790">
    <property type="entry name" value="MurU"/>
</dbReference>
<evidence type="ECO:0000313" key="4">
    <source>
        <dbReference type="EMBL" id="NEN76099.1"/>
    </source>
</evidence>
<evidence type="ECO:0000256" key="1">
    <source>
        <dbReference type="ARBA" id="ARBA00022679"/>
    </source>
</evidence>
<proteinExistence type="predicted"/>
<dbReference type="InterPro" id="IPR050065">
    <property type="entry name" value="GlmU-like"/>
</dbReference>